<proteinExistence type="predicted"/>
<dbReference type="AlphaFoldDB" id="A0A1F6M571"/>
<evidence type="ECO:0008006" key="3">
    <source>
        <dbReference type="Google" id="ProtNLM"/>
    </source>
</evidence>
<evidence type="ECO:0000313" key="1">
    <source>
        <dbReference type="EMBL" id="OGH66698.1"/>
    </source>
</evidence>
<protein>
    <recommendedName>
        <fullName evidence="3">Succinylglutamate desuccinylase</fullName>
    </recommendedName>
</protein>
<evidence type="ECO:0000313" key="2">
    <source>
        <dbReference type="Proteomes" id="UP000178742"/>
    </source>
</evidence>
<name>A0A1F6M571_9BACT</name>
<dbReference type="SUPFAM" id="SSF53187">
    <property type="entry name" value="Zn-dependent exopeptidases"/>
    <property type="match status" value="1"/>
</dbReference>
<accession>A0A1F6M571</accession>
<dbReference type="Gene3D" id="3.40.630.10">
    <property type="entry name" value="Zn peptidases"/>
    <property type="match status" value="1"/>
</dbReference>
<dbReference type="Proteomes" id="UP000178742">
    <property type="component" value="Unassembled WGS sequence"/>
</dbReference>
<reference evidence="1 2" key="1">
    <citation type="journal article" date="2016" name="Nat. Commun.">
        <title>Thousands of microbial genomes shed light on interconnected biogeochemical processes in an aquifer system.</title>
        <authorList>
            <person name="Anantharaman K."/>
            <person name="Brown C.T."/>
            <person name="Hug L.A."/>
            <person name="Sharon I."/>
            <person name="Castelle C.J."/>
            <person name="Probst A.J."/>
            <person name="Thomas B.C."/>
            <person name="Singh A."/>
            <person name="Wilkins M.J."/>
            <person name="Karaoz U."/>
            <person name="Brodie E.L."/>
            <person name="Williams K.H."/>
            <person name="Hubbard S.S."/>
            <person name="Banfield J.F."/>
        </authorList>
    </citation>
    <scope>NUCLEOTIDE SEQUENCE [LARGE SCALE GENOMIC DNA]</scope>
</reference>
<comment type="caution">
    <text evidence="1">The sequence shown here is derived from an EMBL/GenBank/DDBJ whole genome shotgun (WGS) entry which is preliminary data.</text>
</comment>
<organism evidence="1 2">
    <name type="scientific">Candidatus Magasanikbacteria bacterium RIFCSPHIGHO2_02_FULL_41_13</name>
    <dbReference type="NCBI Taxonomy" id="1798676"/>
    <lineage>
        <taxon>Bacteria</taxon>
        <taxon>Candidatus Magasanikiibacteriota</taxon>
    </lineage>
</organism>
<gene>
    <name evidence="1" type="ORF">A3B90_02685</name>
</gene>
<sequence>MNKIAMEKKCSEHKNTKIEYFQKGDNPVWLLYSGTHGNEAGVIGSIEKFLQENEDRFPNFLWVPAVSPSAVALGTRENSEGLDTNRIFFDTTKNEEVIANLNIVRGKHFEYFLDFHEDPTVTKSFYIYDSAGVRDEMMVEILRKQKELGILLWHGFDDEEDPKLGFWVEEGYANAVRITEDSGFTGDYLLTKGIVKKRAWTFEVPGLEEQAKKNIVVKNIFETYLKFLNI</sequence>
<dbReference type="STRING" id="1798676.A3B90_02685"/>
<dbReference type="EMBL" id="MFPX01000011">
    <property type="protein sequence ID" value="OGH66698.1"/>
    <property type="molecule type" value="Genomic_DNA"/>
</dbReference>